<dbReference type="OrthoDB" id="2168082at2"/>
<keyword evidence="5" id="KW-0804">Transcription</keyword>
<keyword evidence="9" id="KW-1185">Reference proteome</keyword>
<evidence type="ECO:0000256" key="4">
    <source>
        <dbReference type="ARBA" id="ARBA00023125"/>
    </source>
</evidence>
<dbReference type="Proteomes" id="UP000178198">
    <property type="component" value="Chromosome"/>
</dbReference>
<gene>
    <name evidence="8" type="ORF">BIW12_07800</name>
</gene>
<dbReference type="Gene3D" id="3.40.50.2300">
    <property type="match status" value="1"/>
</dbReference>
<dbReference type="InterPro" id="IPR039420">
    <property type="entry name" value="WalR-like"/>
</dbReference>
<dbReference type="KEGG" id="fcm:BIW12_07800"/>
<reference evidence="8 9" key="1">
    <citation type="submission" date="2016-10" db="EMBL/GenBank/DDBJ databases">
        <title>Complete Genome Sequence of Flavobacterium sp. PK15.</title>
        <authorList>
            <person name="Ekwe A."/>
            <person name="Kim S.B."/>
        </authorList>
    </citation>
    <scope>NUCLEOTIDE SEQUENCE [LARGE SCALE GENOMIC DNA]</scope>
    <source>
        <strain evidence="8 9">PK15</strain>
    </source>
</reference>
<dbReference type="GO" id="GO:0000156">
    <property type="term" value="F:phosphorelay response regulator activity"/>
    <property type="evidence" value="ECO:0007669"/>
    <property type="project" value="TreeGrafter"/>
</dbReference>
<evidence type="ECO:0000259" key="7">
    <source>
        <dbReference type="PROSITE" id="PS50110"/>
    </source>
</evidence>
<dbReference type="InterPro" id="IPR011006">
    <property type="entry name" value="CheY-like_superfamily"/>
</dbReference>
<dbReference type="PANTHER" id="PTHR48111">
    <property type="entry name" value="REGULATOR OF RPOS"/>
    <property type="match status" value="1"/>
</dbReference>
<evidence type="ECO:0000313" key="8">
    <source>
        <dbReference type="EMBL" id="AOZ99353.1"/>
    </source>
</evidence>
<dbReference type="AlphaFoldDB" id="A0A1D9P9V1"/>
<evidence type="ECO:0000256" key="2">
    <source>
        <dbReference type="ARBA" id="ARBA00023012"/>
    </source>
</evidence>
<keyword evidence="2" id="KW-0902">Two-component regulatory system</keyword>
<dbReference type="Gene3D" id="2.40.50.1020">
    <property type="entry name" value="LytTr DNA-binding domain"/>
    <property type="match status" value="1"/>
</dbReference>
<feature type="modified residue" description="4-aspartylphosphate" evidence="6">
    <location>
        <position position="57"/>
    </location>
</feature>
<accession>A0A1D9P9V1</accession>
<dbReference type="Pfam" id="PF00072">
    <property type="entry name" value="Response_reg"/>
    <property type="match status" value="1"/>
</dbReference>
<organism evidence="8 9">
    <name type="scientific">Flavobacterium commune</name>
    <dbReference type="NCBI Taxonomy" id="1306519"/>
    <lineage>
        <taxon>Bacteria</taxon>
        <taxon>Pseudomonadati</taxon>
        <taxon>Bacteroidota</taxon>
        <taxon>Flavobacteriia</taxon>
        <taxon>Flavobacteriales</taxon>
        <taxon>Flavobacteriaceae</taxon>
        <taxon>Flavobacterium</taxon>
    </lineage>
</organism>
<proteinExistence type="predicted"/>
<dbReference type="InterPro" id="IPR007492">
    <property type="entry name" value="LytTR_DNA-bd_dom"/>
</dbReference>
<keyword evidence="3" id="KW-0805">Transcription regulation</keyword>
<evidence type="ECO:0000256" key="3">
    <source>
        <dbReference type="ARBA" id="ARBA00023015"/>
    </source>
</evidence>
<dbReference type="PANTHER" id="PTHR48111:SF1">
    <property type="entry name" value="TWO-COMPONENT RESPONSE REGULATOR ORR33"/>
    <property type="match status" value="1"/>
</dbReference>
<dbReference type="STRING" id="1306519.BIW12_07800"/>
<dbReference type="SMART" id="SM00448">
    <property type="entry name" value="REC"/>
    <property type="match status" value="1"/>
</dbReference>
<dbReference type="EMBL" id="CP017774">
    <property type="protein sequence ID" value="AOZ99353.1"/>
    <property type="molecule type" value="Genomic_DNA"/>
</dbReference>
<dbReference type="GO" id="GO:0005829">
    <property type="term" value="C:cytosol"/>
    <property type="evidence" value="ECO:0007669"/>
    <property type="project" value="TreeGrafter"/>
</dbReference>
<dbReference type="PROSITE" id="PS50110">
    <property type="entry name" value="RESPONSE_REGULATORY"/>
    <property type="match status" value="1"/>
</dbReference>
<dbReference type="GO" id="GO:0000976">
    <property type="term" value="F:transcription cis-regulatory region binding"/>
    <property type="evidence" value="ECO:0007669"/>
    <property type="project" value="TreeGrafter"/>
</dbReference>
<dbReference type="InterPro" id="IPR001789">
    <property type="entry name" value="Sig_transdc_resp-reg_receiver"/>
</dbReference>
<dbReference type="GO" id="GO:0006355">
    <property type="term" value="P:regulation of DNA-templated transcription"/>
    <property type="evidence" value="ECO:0007669"/>
    <property type="project" value="TreeGrafter"/>
</dbReference>
<dbReference type="SMART" id="SM00850">
    <property type="entry name" value="LytTR"/>
    <property type="match status" value="1"/>
</dbReference>
<evidence type="ECO:0000256" key="5">
    <source>
        <dbReference type="ARBA" id="ARBA00023163"/>
    </source>
</evidence>
<feature type="domain" description="Response regulatory" evidence="7">
    <location>
        <begin position="6"/>
        <end position="116"/>
    </location>
</feature>
<evidence type="ECO:0000313" key="9">
    <source>
        <dbReference type="Proteomes" id="UP000178198"/>
    </source>
</evidence>
<evidence type="ECO:0000256" key="1">
    <source>
        <dbReference type="ARBA" id="ARBA00022553"/>
    </source>
</evidence>
<protein>
    <submittedName>
        <fullName evidence="8">Two-component system response regulator</fullName>
    </submittedName>
</protein>
<keyword evidence="4" id="KW-0238">DNA-binding</keyword>
<keyword evidence="1 6" id="KW-0597">Phosphoprotein</keyword>
<name>A0A1D9P9V1_9FLAO</name>
<dbReference type="SUPFAM" id="SSF52172">
    <property type="entry name" value="CheY-like"/>
    <property type="match status" value="1"/>
</dbReference>
<evidence type="ECO:0000256" key="6">
    <source>
        <dbReference type="PROSITE-ProRule" id="PRU00169"/>
    </source>
</evidence>
<sequence length="239" mass="27157">MNTKLKCLLLDDELPGLTYLKMLCEQIPEVEIVKTFNNPEKLLAEIPNLDFDLLISDIEMPGIDGLHLATLLKEKLVVFCTAYKAYAADAFTIDAVDYITKPVKLERLQKAITKATERFGSTANTKKFIHLNTDKGKSLLYFNQVLYIKTALGDSRDKTVLLTDGSFLNLKNVKFDSLLDELPEADFCRINKKEIVSLKAIKFFNHNEIVLHHLDANAKNTTLILSETYRADFLKKIKI</sequence>
<dbReference type="RefSeq" id="WP_071184605.1">
    <property type="nucleotide sequence ID" value="NZ_CP017774.1"/>
</dbReference>
<dbReference type="GO" id="GO:0032993">
    <property type="term" value="C:protein-DNA complex"/>
    <property type="evidence" value="ECO:0007669"/>
    <property type="project" value="TreeGrafter"/>
</dbReference>